<feature type="transmembrane region" description="Helical" evidence="1">
    <location>
        <begin position="12"/>
        <end position="37"/>
    </location>
</feature>
<feature type="transmembrane region" description="Helical" evidence="1">
    <location>
        <begin position="117"/>
        <end position="134"/>
    </location>
</feature>
<evidence type="ECO:0000256" key="1">
    <source>
        <dbReference type="SAM" id="Phobius"/>
    </source>
</evidence>
<sequence length="210" mass="22318">MRATDLLRYARVHRAGAVLVGVMAVAILSALFGGTRIALPSIGSIGVSTGIPYRQELPLLSAVFLTAVLGGAMAAHEEAGAPRVHRVRAVCLAVLTVATCVFSFVTESLAVGPGAGLVYVRSTLIWLGLALVSVRLFGHQLGWAVPLASALPLTWFSQEWWDWTANPAEDFFSWTLAALSLSLGSAAIAATRWRMYTFRSARGAWPAPVA</sequence>
<keyword evidence="1" id="KW-0472">Membrane</keyword>
<dbReference type="EMBL" id="CP071872">
    <property type="protein sequence ID" value="UNM16439.1"/>
    <property type="molecule type" value="Genomic_DNA"/>
</dbReference>
<feature type="transmembrane region" description="Helical" evidence="1">
    <location>
        <begin position="171"/>
        <end position="190"/>
    </location>
</feature>
<evidence type="ECO:0000313" key="2">
    <source>
        <dbReference type="EMBL" id="UNM16439.1"/>
    </source>
</evidence>
<keyword evidence="1" id="KW-0812">Transmembrane</keyword>
<name>A0ABY3WUV9_9ACTN</name>
<proteinExistence type="predicted"/>
<feature type="transmembrane region" description="Helical" evidence="1">
    <location>
        <begin position="87"/>
        <end position="105"/>
    </location>
</feature>
<keyword evidence="1" id="KW-1133">Transmembrane helix</keyword>
<evidence type="ECO:0000313" key="3">
    <source>
        <dbReference type="Proteomes" id="UP000828924"/>
    </source>
</evidence>
<dbReference type="RefSeq" id="WP_381594737.1">
    <property type="nucleotide sequence ID" value="NZ_JBHSNU010000031.1"/>
</dbReference>
<keyword evidence="3" id="KW-1185">Reference proteome</keyword>
<evidence type="ECO:0008006" key="4">
    <source>
        <dbReference type="Google" id="ProtNLM"/>
    </source>
</evidence>
<dbReference type="Proteomes" id="UP000828924">
    <property type="component" value="Chromosome"/>
</dbReference>
<reference evidence="2 3" key="1">
    <citation type="submission" date="2021-03" db="EMBL/GenBank/DDBJ databases">
        <title>Complete genome of Streptomyces formicae strain 1H-GS9 (DSM 100524).</title>
        <authorList>
            <person name="Atanasov K.E."/>
            <person name="Altabella T."/>
            <person name="Ferrer A."/>
        </authorList>
    </citation>
    <scope>NUCLEOTIDE SEQUENCE [LARGE SCALE GENOMIC DNA]</scope>
    <source>
        <strain evidence="2 3">1H-GS9</strain>
    </source>
</reference>
<protein>
    <recommendedName>
        <fullName evidence="4">Integral membrane protein</fullName>
    </recommendedName>
</protein>
<gene>
    <name evidence="2" type="ORF">J4032_10675</name>
</gene>
<feature type="transmembrane region" description="Helical" evidence="1">
    <location>
        <begin position="141"/>
        <end position="159"/>
    </location>
</feature>
<organism evidence="2 3">
    <name type="scientific">Streptomyces formicae</name>
    <dbReference type="NCBI Taxonomy" id="1616117"/>
    <lineage>
        <taxon>Bacteria</taxon>
        <taxon>Bacillati</taxon>
        <taxon>Actinomycetota</taxon>
        <taxon>Actinomycetes</taxon>
        <taxon>Kitasatosporales</taxon>
        <taxon>Streptomycetaceae</taxon>
        <taxon>Streptomyces</taxon>
    </lineage>
</organism>
<accession>A0ABY3WUV9</accession>
<feature type="transmembrane region" description="Helical" evidence="1">
    <location>
        <begin position="57"/>
        <end position="75"/>
    </location>
</feature>